<dbReference type="Gene3D" id="3.40.50.300">
    <property type="entry name" value="P-loop containing nucleotide triphosphate hydrolases"/>
    <property type="match status" value="2"/>
</dbReference>
<feature type="domain" description="ABC transporter" evidence="3">
    <location>
        <begin position="248"/>
        <end position="477"/>
    </location>
</feature>
<dbReference type="AlphaFoldDB" id="A0A1H7X6S4"/>
<keyword evidence="1" id="KW-0547">Nucleotide-binding</keyword>
<dbReference type="PROSITE" id="PS00211">
    <property type="entry name" value="ABC_TRANSPORTER_1"/>
    <property type="match status" value="2"/>
</dbReference>
<dbReference type="PANTHER" id="PTHR24220:SF685">
    <property type="entry name" value="ABC TRANSPORTER RELATED"/>
    <property type="match status" value="1"/>
</dbReference>
<evidence type="ECO:0000313" key="5">
    <source>
        <dbReference type="Proteomes" id="UP000198953"/>
    </source>
</evidence>
<evidence type="ECO:0000256" key="1">
    <source>
        <dbReference type="ARBA" id="ARBA00022741"/>
    </source>
</evidence>
<name>A0A1H7X6S4_9ACTN</name>
<evidence type="ECO:0000313" key="4">
    <source>
        <dbReference type="EMBL" id="SEM29324.1"/>
    </source>
</evidence>
<feature type="domain" description="ABC transporter" evidence="3">
    <location>
        <begin position="11"/>
        <end position="253"/>
    </location>
</feature>
<dbReference type="SMART" id="SM00382">
    <property type="entry name" value="AAA"/>
    <property type="match status" value="2"/>
</dbReference>
<dbReference type="GO" id="GO:0022857">
    <property type="term" value="F:transmembrane transporter activity"/>
    <property type="evidence" value="ECO:0007669"/>
    <property type="project" value="TreeGrafter"/>
</dbReference>
<dbReference type="Proteomes" id="UP000198953">
    <property type="component" value="Unassembled WGS sequence"/>
</dbReference>
<dbReference type="InterPro" id="IPR003593">
    <property type="entry name" value="AAA+_ATPase"/>
</dbReference>
<dbReference type="InterPro" id="IPR017871">
    <property type="entry name" value="ABC_transporter-like_CS"/>
</dbReference>
<dbReference type="EMBL" id="FOBF01000011">
    <property type="protein sequence ID" value="SEM29324.1"/>
    <property type="molecule type" value="Genomic_DNA"/>
</dbReference>
<dbReference type="PANTHER" id="PTHR24220">
    <property type="entry name" value="IMPORT ATP-BINDING PROTEIN"/>
    <property type="match status" value="1"/>
</dbReference>
<proteinExistence type="predicted"/>
<dbReference type="GO" id="GO:0005524">
    <property type="term" value="F:ATP binding"/>
    <property type="evidence" value="ECO:0007669"/>
    <property type="project" value="UniProtKB-KW"/>
</dbReference>
<dbReference type="Pfam" id="PF00005">
    <property type="entry name" value="ABC_tran"/>
    <property type="match status" value="2"/>
</dbReference>
<dbReference type="InterPro" id="IPR027417">
    <property type="entry name" value="P-loop_NTPase"/>
</dbReference>
<sequence length="477" mass="48966">MTAHEGAHEGLRADRVRVTGPSGRVVLDGPGVHAAPGRVLALTGPSGSGKTTLLRALLGCLPPGLRRTAGAVRWRGRPVPTGRAGRRWRLTQVGWLAQDPASTLDPWRSVLDQVAEALTDRGATGTAARAGAAALLERLGLDPALHARTPGRLSGGQAQRAALARALAGDPPLLVLDEPTSGLDPDSAGLAAEAVRRRRGDPSRVTVLVSHDLRLVEDLADDVTQIGAVAPPPVPATAPRPAGTPAVLTVRGLVLDHPAGGPPLLTADLTVHAGELVALLGPSGSGKSTLLRALAGLHPPAAGTMVLSAAGTTGPLPHLASERGHAQLRRVQLVGQNPRDELNPAHRAVTAVARPLRTLAGLGRAPARARALRLLADLGVDAEHAERRPGRLSGGQRQRVAVARAVAPGAAVLLADEITSALDAATATRLLDVLDRLRADGLAVLLSTHDPGVAARADRVLRLSAGALHEQDVSAHP</sequence>
<reference evidence="4 5" key="1">
    <citation type="submission" date="2016-10" db="EMBL/GenBank/DDBJ databases">
        <authorList>
            <person name="de Groot N.N."/>
        </authorList>
    </citation>
    <scope>NUCLEOTIDE SEQUENCE [LARGE SCALE GENOMIC DNA]</scope>
    <source>
        <strain evidence="4 5">DSM 43357</strain>
    </source>
</reference>
<keyword evidence="2 4" id="KW-0067">ATP-binding</keyword>
<dbReference type="GO" id="GO:0005886">
    <property type="term" value="C:plasma membrane"/>
    <property type="evidence" value="ECO:0007669"/>
    <property type="project" value="TreeGrafter"/>
</dbReference>
<dbReference type="GO" id="GO:0016887">
    <property type="term" value="F:ATP hydrolysis activity"/>
    <property type="evidence" value="ECO:0007669"/>
    <property type="project" value="InterPro"/>
</dbReference>
<accession>A0A1H7X6S4</accession>
<protein>
    <submittedName>
        <fullName evidence="4">Peptide/nickel transport system ATP-binding protein</fullName>
    </submittedName>
</protein>
<keyword evidence="5" id="KW-1185">Reference proteome</keyword>
<evidence type="ECO:0000256" key="2">
    <source>
        <dbReference type="ARBA" id="ARBA00022840"/>
    </source>
</evidence>
<dbReference type="OrthoDB" id="2986442at2"/>
<dbReference type="STRING" id="46177.SAMN05660976_04772"/>
<organism evidence="4 5">
    <name type="scientific">Nonomuraea pusilla</name>
    <dbReference type="NCBI Taxonomy" id="46177"/>
    <lineage>
        <taxon>Bacteria</taxon>
        <taxon>Bacillati</taxon>
        <taxon>Actinomycetota</taxon>
        <taxon>Actinomycetes</taxon>
        <taxon>Streptosporangiales</taxon>
        <taxon>Streptosporangiaceae</taxon>
        <taxon>Nonomuraea</taxon>
    </lineage>
</organism>
<dbReference type="RefSeq" id="WP_091102862.1">
    <property type="nucleotide sequence ID" value="NZ_FOBF01000011.1"/>
</dbReference>
<evidence type="ECO:0000259" key="3">
    <source>
        <dbReference type="PROSITE" id="PS50893"/>
    </source>
</evidence>
<dbReference type="InterPro" id="IPR015854">
    <property type="entry name" value="ABC_transpr_LolD-like"/>
</dbReference>
<gene>
    <name evidence="4" type="ORF">SAMN05660976_04772</name>
</gene>
<dbReference type="SUPFAM" id="SSF52540">
    <property type="entry name" value="P-loop containing nucleoside triphosphate hydrolases"/>
    <property type="match status" value="2"/>
</dbReference>
<dbReference type="PROSITE" id="PS50893">
    <property type="entry name" value="ABC_TRANSPORTER_2"/>
    <property type="match status" value="2"/>
</dbReference>
<dbReference type="InterPro" id="IPR003439">
    <property type="entry name" value="ABC_transporter-like_ATP-bd"/>
</dbReference>